<evidence type="ECO:0000256" key="2">
    <source>
        <dbReference type="ARBA" id="ARBA00022670"/>
    </source>
</evidence>
<dbReference type="SUPFAM" id="SSF54001">
    <property type="entry name" value="Cysteine proteinases"/>
    <property type="match status" value="1"/>
</dbReference>
<dbReference type="Pfam" id="PF05382">
    <property type="entry name" value="Amidase_5"/>
    <property type="match status" value="1"/>
</dbReference>
<dbReference type="InterPro" id="IPR018337">
    <property type="entry name" value="Cell_wall/Cho-bd_repeat"/>
</dbReference>
<dbReference type="Pfam" id="PF01473">
    <property type="entry name" value="Choline_bind_1"/>
    <property type="match status" value="2"/>
</dbReference>
<keyword evidence="3" id="KW-0677">Repeat</keyword>
<dbReference type="InterPro" id="IPR008044">
    <property type="entry name" value="Phage_lysin"/>
</dbReference>
<dbReference type="GO" id="GO:0008745">
    <property type="term" value="F:N-acetylmuramoyl-L-alanine amidase activity"/>
    <property type="evidence" value="ECO:0007669"/>
    <property type="project" value="UniProtKB-EC"/>
</dbReference>
<evidence type="ECO:0000256" key="1">
    <source>
        <dbReference type="ARBA" id="ARBA00007074"/>
    </source>
</evidence>
<name>A0A139R807_STRMT</name>
<sequence>MALNIETAIAWMQARKGNVSYSMTSRDGDDSYDCSSSVYYALRSAGAVSAGWVVNTEYEHQWLINNGYELISENTPWDAQRGDVFIWGRKGYSSGAGGHTGIFVDSDNIIHCNYRYDGITVNDHDDIWLYAGRPYYYVYRLTNPNAQPEKPKKGWQKDDTGYWFARANGTYPKAQFEYIEENQSWFYFDESGYMYSEKWLKHTDGKWYWFDSSGYMATSWKKIAGAWYYFNRDGSMQTGWIKYYDNWYYCDATNGDMKSDTFVRYNDGWYLLLPDGRMADKAAFVVEPDGLITTK</sequence>
<evidence type="ECO:0000256" key="3">
    <source>
        <dbReference type="ARBA" id="ARBA00022737"/>
    </source>
</evidence>
<dbReference type="Proteomes" id="UP000070779">
    <property type="component" value="Unassembled WGS sequence"/>
</dbReference>
<gene>
    <name evidence="8" type="ORF">SMIDD22_01795</name>
</gene>
<organism evidence="8 9">
    <name type="scientific">Streptococcus mitis</name>
    <dbReference type="NCBI Taxonomy" id="28037"/>
    <lineage>
        <taxon>Bacteria</taxon>
        <taxon>Bacillati</taxon>
        <taxon>Bacillota</taxon>
        <taxon>Bacilli</taxon>
        <taxon>Lactobacillales</taxon>
        <taxon>Streptococcaceae</taxon>
        <taxon>Streptococcus</taxon>
        <taxon>Streptococcus mitis group</taxon>
    </lineage>
</organism>
<evidence type="ECO:0000259" key="7">
    <source>
        <dbReference type="PROSITE" id="PS51935"/>
    </source>
</evidence>
<feature type="repeat" description="Cell wall-binding" evidence="6">
    <location>
        <begin position="196"/>
        <end position="216"/>
    </location>
</feature>
<keyword evidence="5" id="KW-0788">Thiol protease</keyword>
<dbReference type="PATRIC" id="fig|28037.238.peg.2125"/>
<evidence type="ECO:0000256" key="5">
    <source>
        <dbReference type="ARBA" id="ARBA00022807"/>
    </source>
</evidence>
<accession>A0A139R807</accession>
<feature type="repeat" description="Cell wall-binding" evidence="6">
    <location>
        <begin position="217"/>
        <end position="236"/>
    </location>
</feature>
<dbReference type="InterPro" id="IPR000064">
    <property type="entry name" value="NLP_P60_dom"/>
</dbReference>
<dbReference type="GO" id="GO:0008234">
    <property type="term" value="F:cysteine-type peptidase activity"/>
    <property type="evidence" value="ECO:0007669"/>
    <property type="project" value="UniProtKB-KW"/>
</dbReference>
<dbReference type="Gene3D" id="2.20.120.10">
    <property type="entry name" value="Multimodular pneumococcal cell wall endolysin, domain 3"/>
    <property type="match status" value="1"/>
</dbReference>
<feature type="domain" description="NlpC/P60" evidence="7">
    <location>
        <begin position="2"/>
        <end position="142"/>
    </location>
</feature>
<comment type="similarity">
    <text evidence="1">Belongs to the peptidase C40 family.</text>
</comment>
<dbReference type="Gene3D" id="3.90.1720.10">
    <property type="entry name" value="endopeptidase domain like (from Nostoc punctiforme)"/>
    <property type="match status" value="1"/>
</dbReference>
<dbReference type="AlphaFoldDB" id="A0A139R807"/>
<dbReference type="EC" id="3.5.1.28" evidence="8"/>
<dbReference type="PROSITE" id="PS51935">
    <property type="entry name" value="NLPC_P60"/>
    <property type="match status" value="1"/>
</dbReference>
<evidence type="ECO:0000313" key="8">
    <source>
        <dbReference type="EMBL" id="KXU10897.1"/>
    </source>
</evidence>
<protein>
    <submittedName>
        <fullName evidence="8">Phage lysin, N-acetylmuramoyl-L-alanine amidase</fullName>
        <ecNumber evidence="8">3.5.1.28</ecNumber>
    </submittedName>
</protein>
<keyword evidence="2" id="KW-0645">Protease</keyword>
<dbReference type="Pfam" id="PF19127">
    <property type="entry name" value="Choline_bind_3"/>
    <property type="match status" value="1"/>
</dbReference>
<proteinExistence type="inferred from homology"/>
<dbReference type="EMBL" id="LQZD01000431">
    <property type="protein sequence ID" value="KXU10897.1"/>
    <property type="molecule type" value="Genomic_DNA"/>
</dbReference>
<keyword evidence="4 8" id="KW-0378">Hydrolase</keyword>
<comment type="caution">
    <text evidence="8">The sequence shown here is derived from an EMBL/GenBank/DDBJ whole genome shotgun (WGS) entry which is preliminary data.</text>
</comment>
<dbReference type="PROSITE" id="PS51170">
    <property type="entry name" value="CW"/>
    <property type="match status" value="2"/>
</dbReference>
<dbReference type="GO" id="GO:0006508">
    <property type="term" value="P:proteolysis"/>
    <property type="evidence" value="ECO:0007669"/>
    <property type="project" value="UniProtKB-KW"/>
</dbReference>
<evidence type="ECO:0000313" key="9">
    <source>
        <dbReference type="Proteomes" id="UP000070779"/>
    </source>
</evidence>
<reference evidence="8 9" key="1">
    <citation type="submission" date="2016-01" db="EMBL/GenBank/DDBJ databases">
        <title>Highly variable Streptococcus oralis are common among viridans streptococci isolated from primates.</title>
        <authorList>
            <person name="Denapaite D."/>
            <person name="Rieger M."/>
            <person name="Koendgen S."/>
            <person name="Brueckner R."/>
            <person name="Ochigava I."/>
            <person name="Kappeler P."/>
            <person name="Maetz-Rensing K."/>
            <person name="Leendertz F."/>
            <person name="Hakenbeck R."/>
        </authorList>
    </citation>
    <scope>NUCLEOTIDE SEQUENCE [LARGE SCALE GENOMIC DNA]</scope>
    <source>
        <strain evidence="8 9">DD22</strain>
    </source>
</reference>
<dbReference type="InterPro" id="IPR038765">
    <property type="entry name" value="Papain-like_cys_pep_sf"/>
</dbReference>
<dbReference type="SUPFAM" id="SSF69360">
    <property type="entry name" value="Cell wall binding repeat"/>
    <property type="match status" value="1"/>
</dbReference>
<dbReference type="Gene3D" id="2.10.270.10">
    <property type="entry name" value="Cholin Binding"/>
    <property type="match status" value="1"/>
</dbReference>
<evidence type="ECO:0000256" key="4">
    <source>
        <dbReference type="ARBA" id="ARBA00022801"/>
    </source>
</evidence>
<evidence type="ECO:0000256" key="6">
    <source>
        <dbReference type="PROSITE-ProRule" id="PRU00591"/>
    </source>
</evidence>